<evidence type="ECO:0000313" key="2">
    <source>
        <dbReference type="Proteomes" id="UP000536685"/>
    </source>
</evidence>
<comment type="caution">
    <text evidence="1">The sequence shown here is derived from an EMBL/GenBank/DDBJ whole genome shotgun (WGS) entry which is preliminary data.</text>
</comment>
<keyword evidence="2" id="KW-1185">Reference proteome</keyword>
<dbReference type="AlphaFoldDB" id="A0A841AK16"/>
<gene>
    <name evidence="1" type="ORF">HD599_001880</name>
</gene>
<dbReference type="RefSeq" id="WP_184236488.1">
    <property type="nucleotide sequence ID" value="NZ_JACHMJ010000001.1"/>
</dbReference>
<sequence length="198" mass="22253">MQTMDPSHEGAWPRDMVISIDQPSTLTLLLFVRSAWGLDANGVAPVEAEPDPGSTRAPAGLDMEAANARWIDDWARAFDAIVPRPEWISREPDALTLLMLEADSEGYFDWVASVESFWREGLDDEACWAWQSRLTEHHGSPEHDAVEWLVPVWRSGVTTIVELPFAGYYVRRLSRETIVVSAATRRDPQLYSLALSTL</sequence>
<evidence type="ECO:0000313" key="1">
    <source>
        <dbReference type="EMBL" id="MBB5843557.1"/>
    </source>
</evidence>
<proteinExistence type="predicted"/>
<dbReference type="EMBL" id="JACHMJ010000001">
    <property type="protein sequence ID" value="MBB5843557.1"/>
    <property type="molecule type" value="Genomic_DNA"/>
</dbReference>
<name>A0A841AK16_9MICO</name>
<dbReference type="Proteomes" id="UP000536685">
    <property type="component" value="Unassembled WGS sequence"/>
</dbReference>
<reference evidence="1 2" key="1">
    <citation type="submission" date="2020-08" db="EMBL/GenBank/DDBJ databases">
        <title>Sequencing the genomes of 1000 actinobacteria strains.</title>
        <authorList>
            <person name="Klenk H.-P."/>
        </authorList>
    </citation>
    <scope>NUCLEOTIDE SEQUENCE [LARGE SCALE GENOMIC DNA]</scope>
    <source>
        <strain evidence="1 2">DSM 105784</strain>
    </source>
</reference>
<accession>A0A841AK16</accession>
<protein>
    <submittedName>
        <fullName evidence="1">Uncharacterized protein</fullName>
    </submittedName>
</protein>
<organism evidence="1 2">
    <name type="scientific">Conyzicola lurida</name>
    <dbReference type="NCBI Taxonomy" id="1172621"/>
    <lineage>
        <taxon>Bacteria</taxon>
        <taxon>Bacillati</taxon>
        <taxon>Actinomycetota</taxon>
        <taxon>Actinomycetes</taxon>
        <taxon>Micrococcales</taxon>
        <taxon>Microbacteriaceae</taxon>
        <taxon>Conyzicola</taxon>
    </lineage>
</organism>